<evidence type="ECO:0000259" key="3">
    <source>
        <dbReference type="Pfam" id="PF02374"/>
    </source>
</evidence>
<dbReference type="AlphaFoldDB" id="A0A7J6PL86"/>
<dbReference type="GO" id="GO:0043529">
    <property type="term" value="C:GET complex"/>
    <property type="evidence" value="ECO:0007669"/>
    <property type="project" value="TreeGrafter"/>
</dbReference>
<name>A0A7J6PL86_PEROL</name>
<dbReference type="OrthoDB" id="1770at2759"/>
<dbReference type="SUPFAM" id="SSF52540">
    <property type="entry name" value="P-loop containing nucleoside triphosphate hydrolases"/>
    <property type="match status" value="1"/>
</dbReference>
<dbReference type="Pfam" id="PF02374">
    <property type="entry name" value="ArsA_ATPase"/>
    <property type="match status" value="1"/>
</dbReference>
<organism evidence="4 5">
    <name type="scientific">Perkinsus olseni</name>
    <name type="common">Perkinsus atlanticus</name>
    <dbReference type="NCBI Taxonomy" id="32597"/>
    <lineage>
        <taxon>Eukaryota</taxon>
        <taxon>Sar</taxon>
        <taxon>Alveolata</taxon>
        <taxon>Perkinsozoa</taxon>
        <taxon>Perkinsea</taxon>
        <taxon>Perkinsida</taxon>
        <taxon>Perkinsidae</taxon>
        <taxon>Perkinsus</taxon>
    </lineage>
</organism>
<evidence type="ECO:0000256" key="2">
    <source>
        <dbReference type="SAM" id="MobiDB-lite"/>
    </source>
</evidence>
<dbReference type="Proteomes" id="UP000541610">
    <property type="component" value="Unassembled WGS sequence"/>
</dbReference>
<comment type="similarity">
    <text evidence="1">Belongs to the arsA ATPase family.</text>
</comment>
<dbReference type="InterPro" id="IPR027417">
    <property type="entry name" value="P-loop_NTPase"/>
</dbReference>
<protein>
    <recommendedName>
        <fullName evidence="3">ArsA/GET3 Anion-transporting ATPase-like domain-containing protein</fullName>
    </recommendedName>
</protein>
<evidence type="ECO:0000256" key="1">
    <source>
        <dbReference type="ARBA" id="ARBA00011040"/>
    </source>
</evidence>
<dbReference type="PANTHER" id="PTHR10803:SF3">
    <property type="entry name" value="ATPASE GET3"/>
    <property type="match status" value="1"/>
</dbReference>
<dbReference type="Gene3D" id="3.40.50.300">
    <property type="entry name" value="P-loop containing nucleotide triphosphate hydrolases"/>
    <property type="match status" value="1"/>
</dbReference>
<dbReference type="GO" id="GO:0071816">
    <property type="term" value="P:tail-anchored membrane protein insertion into ER membrane"/>
    <property type="evidence" value="ECO:0007669"/>
    <property type="project" value="TreeGrafter"/>
</dbReference>
<comment type="caution">
    <text evidence="4">The sequence shown here is derived from an EMBL/GenBank/DDBJ whole genome shotgun (WGS) entry which is preliminary data.</text>
</comment>
<sequence>MNSVNSAHDRQAYIDKIVEDPNLKFIFVGGKGGVGKTTTSSAIAMQLAYTRKVLLLSTDPAHSLGDAFRTRPTPVPGVPNLDVLEINPHTYLAEELHQWGQLANQAGYNDLIDNVEKLQDWISGIPGIDEATALSSVVDLLEGGHYDIIVFDTAPTGHTLKLLQLPDILQVGLTKLESWQTSLWQYWQMVKGGNYSQTEALRKKDRMRTTFVVVCIAEYLSIKESQRLLRELHKDQVAVSHVVVNQLVLGDFTTLPIDDATIARKGEEALGKAQWSIVADALQFCRARNSIQQKYLSELCNFPEVADAKLVTGVPNLLNFSQMLLPDGYRKGSNPKPLVDRVSVPQELYGDSRSFMDGDRVVVTGLVKAQHYNGKPAEVIKVTDDGRVAVRVEVEPNKFKMLSLKQDNLKLADDDEQQQEDEEELQSKSPRFI</sequence>
<dbReference type="InterPro" id="IPR016300">
    <property type="entry name" value="ATPase_ArsA/GET3"/>
</dbReference>
<feature type="domain" description="ArsA/GET3 Anion-transporting ATPase-like" evidence="3">
    <location>
        <begin position="24"/>
        <end position="249"/>
    </location>
</feature>
<feature type="region of interest" description="Disordered" evidence="2">
    <location>
        <begin position="409"/>
        <end position="433"/>
    </location>
</feature>
<dbReference type="GO" id="GO:0005524">
    <property type="term" value="F:ATP binding"/>
    <property type="evidence" value="ECO:0007669"/>
    <property type="project" value="InterPro"/>
</dbReference>
<evidence type="ECO:0000313" key="5">
    <source>
        <dbReference type="Proteomes" id="UP000541610"/>
    </source>
</evidence>
<dbReference type="InterPro" id="IPR025723">
    <property type="entry name" value="ArsA/GET3_ATPase-like"/>
</dbReference>
<dbReference type="EMBL" id="JABANP010000009">
    <property type="protein sequence ID" value="KAF4696677.1"/>
    <property type="molecule type" value="Genomic_DNA"/>
</dbReference>
<accession>A0A7J6PL86</accession>
<dbReference type="CDD" id="cd02035">
    <property type="entry name" value="ArsA"/>
    <property type="match status" value="1"/>
</dbReference>
<dbReference type="PANTHER" id="PTHR10803">
    <property type="entry name" value="ARSENICAL PUMP-DRIVING ATPASE ARSENITE-TRANSLOCATING ATPASE"/>
    <property type="match status" value="1"/>
</dbReference>
<reference evidence="4 5" key="1">
    <citation type="submission" date="2020-04" db="EMBL/GenBank/DDBJ databases">
        <title>Perkinsus olseni comparative genomics.</title>
        <authorList>
            <person name="Bogema D.R."/>
        </authorList>
    </citation>
    <scope>NUCLEOTIDE SEQUENCE [LARGE SCALE GENOMIC DNA]</scope>
    <source>
        <strain evidence="4">00978-12</strain>
    </source>
</reference>
<dbReference type="NCBIfam" id="TIGR00345">
    <property type="entry name" value="GET3_arsA_TRC40"/>
    <property type="match status" value="1"/>
</dbReference>
<dbReference type="GO" id="GO:0016887">
    <property type="term" value="F:ATP hydrolysis activity"/>
    <property type="evidence" value="ECO:0007669"/>
    <property type="project" value="InterPro"/>
</dbReference>
<gene>
    <name evidence="4" type="ORF">FOZ60_016686</name>
</gene>
<feature type="compositionally biased region" description="Acidic residues" evidence="2">
    <location>
        <begin position="413"/>
        <end position="424"/>
    </location>
</feature>
<proteinExistence type="inferred from homology"/>
<evidence type="ECO:0000313" key="4">
    <source>
        <dbReference type="EMBL" id="KAF4696677.1"/>
    </source>
</evidence>